<evidence type="ECO:0000256" key="4">
    <source>
        <dbReference type="ARBA" id="ARBA00038188"/>
    </source>
</evidence>
<reference evidence="9" key="1">
    <citation type="submission" date="2021-01" db="EMBL/GenBank/DDBJ databases">
        <authorList>
            <person name="Corre E."/>
            <person name="Pelletier E."/>
            <person name="Niang G."/>
            <person name="Scheremetjew M."/>
            <person name="Finn R."/>
            <person name="Kale V."/>
            <person name="Holt S."/>
            <person name="Cochrane G."/>
            <person name="Meng A."/>
            <person name="Brown T."/>
            <person name="Cohen L."/>
        </authorList>
    </citation>
    <scope>NUCLEOTIDE SEQUENCE</scope>
    <source>
        <strain evidence="9">RCC3387</strain>
    </source>
</reference>
<dbReference type="Pfam" id="PF08498">
    <property type="entry name" value="Sterol_MT_C"/>
    <property type="match status" value="1"/>
</dbReference>
<keyword evidence="7" id="KW-0812">Transmembrane</keyword>
<dbReference type="PROSITE" id="PS51685">
    <property type="entry name" value="SAM_MT_ERG6_SMT"/>
    <property type="match status" value="1"/>
</dbReference>
<dbReference type="Pfam" id="PF08241">
    <property type="entry name" value="Methyltransf_11"/>
    <property type="match status" value="1"/>
</dbReference>
<keyword evidence="2 5" id="KW-0808">Transferase</keyword>
<evidence type="ECO:0000256" key="2">
    <source>
        <dbReference type="ARBA" id="ARBA00022679"/>
    </source>
</evidence>
<name>A0A7S2IQJ2_9DINO</name>
<dbReference type="GO" id="GO:0005783">
    <property type="term" value="C:endoplasmic reticulum"/>
    <property type="evidence" value="ECO:0007669"/>
    <property type="project" value="TreeGrafter"/>
</dbReference>
<dbReference type="PANTHER" id="PTHR44068:SF1">
    <property type="entry name" value="HYPOTHETICAL LOC100005854"/>
    <property type="match status" value="1"/>
</dbReference>
<evidence type="ECO:0000256" key="3">
    <source>
        <dbReference type="ARBA" id="ARBA00022691"/>
    </source>
</evidence>
<feature type="domain" description="SAM-dependent methyltransferase Erg6/SMT-type" evidence="8">
    <location>
        <begin position="96"/>
        <end position="390"/>
    </location>
</feature>
<dbReference type="PANTHER" id="PTHR44068">
    <property type="entry name" value="ZGC:194242"/>
    <property type="match status" value="1"/>
</dbReference>
<dbReference type="GO" id="GO:0003838">
    <property type="term" value="F:sterol 24-C-methyltransferase activity"/>
    <property type="evidence" value="ECO:0007669"/>
    <property type="project" value="TreeGrafter"/>
</dbReference>
<dbReference type="GO" id="GO:0032259">
    <property type="term" value="P:methylation"/>
    <property type="evidence" value="ECO:0007669"/>
    <property type="project" value="UniProtKB-KW"/>
</dbReference>
<evidence type="ECO:0000256" key="1">
    <source>
        <dbReference type="ARBA" id="ARBA00022603"/>
    </source>
</evidence>
<keyword evidence="7" id="KW-1133">Transmembrane helix</keyword>
<evidence type="ECO:0000256" key="5">
    <source>
        <dbReference type="PROSITE-ProRule" id="PRU01022"/>
    </source>
</evidence>
<keyword evidence="1 5" id="KW-0489">Methyltransferase</keyword>
<dbReference type="GO" id="GO:0016126">
    <property type="term" value="P:sterol biosynthetic process"/>
    <property type="evidence" value="ECO:0007669"/>
    <property type="project" value="TreeGrafter"/>
</dbReference>
<dbReference type="InterPro" id="IPR013705">
    <property type="entry name" value="Sterol_MeTrfase_C"/>
</dbReference>
<dbReference type="InterPro" id="IPR029063">
    <property type="entry name" value="SAM-dependent_MTases_sf"/>
</dbReference>
<organism evidence="9">
    <name type="scientific">Zooxanthella nutricula</name>
    <dbReference type="NCBI Taxonomy" id="1333877"/>
    <lineage>
        <taxon>Eukaryota</taxon>
        <taxon>Sar</taxon>
        <taxon>Alveolata</taxon>
        <taxon>Dinophyceae</taxon>
        <taxon>Peridiniales</taxon>
        <taxon>Peridiniales incertae sedis</taxon>
        <taxon>Zooxanthella</taxon>
    </lineage>
</organism>
<protein>
    <recommendedName>
        <fullName evidence="6">Methyltransferase</fullName>
        <ecNumber evidence="6">2.1.1.-</ecNumber>
    </recommendedName>
</protein>
<proteinExistence type="inferred from homology"/>
<feature type="transmembrane region" description="Helical" evidence="7">
    <location>
        <begin position="6"/>
        <end position="25"/>
    </location>
</feature>
<evidence type="ECO:0000256" key="7">
    <source>
        <dbReference type="SAM" id="Phobius"/>
    </source>
</evidence>
<comment type="similarity">
    <text evidence="4 5 6">Belongs to the class I-like SAM-binding methyltransferase superfamily. Erg6/SMT family.</text>
</comment>
<evidence type="ECO:0000259" key="8">
    <source>
        <dbReference type="PROSITE" id="PS51685"/>
    </source>
</evidence>
<dbReference type="CDD" id="cd02440">
    <property type="entry name" value="AdoMet_MTases"/>
    <property type="match status" value="1"/>
</dbReference>
<dbReference type="SUPFAM" id="SSF53335">
    <property type="entry name" value="S-adenosyl-L-methionine-dependent methyltransferases"/>
    <property type="match status" value="1"/>
</dbReference>
<dbReference type="EC" id="2.1.1.-" evidence="6"/>
<dbReference type="InterPro" id="IPR013216">
    <property type="entry name" value="Methyltransf_11"/>
</dbReference>
<feature type="transmembrane region" description="Helical" evidence="7">
    <location>
        <begin position="32"/>
        <end position="50"/>
    </location>
</feature>
<keyword evidence="3 5" id="KW-0949">S-adenosyl-L-methionine</keyword>
<dbReference type="InterPro" id="IPR050447">
    <property type="entry name" value="Erg6_SMT_methyltransf"/>
</dbReference>
<gene>
    <name evidence="9" type="ORF">BRAN1462_LOCUS10660</name>
</gene>
<dbReference type="AlphaFoldDB" id="A0A7S2IQJ2"/>
<sequence>MDPGGVHLLVGLVVGAAAVLLGSPVPISASGVATVALVLVVAGPMVWTALQQTTQFLASLSTSKKHGKIDGYNDQYDEGKSAEDRNEDYARLVDSYYDLATEFYEWGWGTSFHFADRRAGETFRQSILRHEYYLAGRLLVSSGAKVLDCGCGIGGPARNIAKFLGASVKAVTINQFQVNRGNAISAREGLRGQVELVQADFMKMPFADSSFDAVYAIESTCHAPDRARVYGEILRVLKPGAVFACYEWCLTDKYDAKSEHHRRIKRDIEVGDGLPDLVHTSVCTQALKDAGFEVLEARDCMQDGHLGSDGEPWYMPLVPSWNPTKWPRFQFNPIMFHVMPLVLKFLELAKLVPEGTAKTQVMLQAGGVGCAQGGQTGAFTPAWLMVGRKPL</sequence>
<evidence type="ECO:0000313" key="9">
    <source>
        <dbReference type="EMBL" id="CAD9524875.1"/>
    </source>
</evidence>
<dbReference type="Gene3D" id="3.40.50.150">
    <property type="entry name" value="Vaccinia Virus protein VP39"/>
    <property type="match status" value="1"/>
</dbReference>
<dbReference type="EMBL" id="HBGW01016796">
    <property type="protein sequence ID" value="CAD9524875.1"/>
    <property type="molecule type" value="Transcribed_RNA"/>
</dbReference>
<dbReference type="InterPro" id="IPR030384">
    <property type="entry name" value="MeTrfase_SMT"/>
</dbReference>
<evidence type="ECO:0000256" key="6">
    <source>
        <dbReference type="RuleBase" id="RU362025"/>
    </source>
</evidence>
<keyword evidence="7" id="KW-0472">Membrane</keyword>
<accession>A0A7S2IQJ2</accession>